<keyword evidence="4" id="KW-1185">Reference proteome</keyword>
<organism evidence="3 4">
    <name type="scientific">Microvirga mediterraneensis</name>
    <dbReference type="NCBI Taxonomy" id="2754695"/>
    <lineage>
        <taxon>Bacteria</taxon>
        <taxon>Pseudomonadati</taxon>
        <taxon>Pseudomonadota</taxon>
        <taxon>Alphaproteobacteria</taxon>
        <taxon>Hyphomicrobiales</taxon>
        <taxon>Methylobacteriaceae</taxon>
        <taxon>Microvirga</taxon>
    </lineage>
</organism>
<evidence type="ECO:0000313" key="4">
    <source>
        <dbReference type="Proteomes" id="UP000572984"/>
    </source>
</evidence>
<dbReference type="InterPro" id="IPR011105">
    <property type="entry name" value="Cell_wall_hydrolase_SleB"/>
</dbReference>
<feature type="region of interest" description="Disordered" evidence="1">
    <location>
        <begin position="194"/>
        <end position="220"/>
    </location>
</feature>
<keyword evidence="3" id="KW-0378">Hydrolase</keyword>
<dbReference type="Gene3D" id="1.10.10.2520">
    <property type="entry name" value="Cell wall hydrolase SleB, domain 1"/>
    <property type="match status" value="1"/>
</dbReference>
<feature type="domain" description="Cell wall hydrolase SleB" evidence="2">
    <location>
        <begin position="303"/>
        <end position="413"/>
    </location>
</feature>
<feature type="region of interest" description="Disordered" evidence="1">
    <location>
        <begin position="94"/>
        <end position="114"/>
    </location>
</feature>
<sequence>MFMSFCRVLRVRLPYRRSRVKWICATTAPWALATGLLISFTASASNDLHSGVSFTPRSATARLVETALIPPTGASIADGKLGIDRDILRSMPRYDLPDETADSAPLKADRKADAGPDPVVDRALKGHPLVAPHATLSRRAKQLRPTLEHATGARLLYSHDERLLPPTVLMEGQLEAPETEQVFQPWETPEYTTTRQTTSVQSPAAAAAGSTGAAASPTTPMVKRATALSSATPAPMEATPIEIAAAPVSLQSPRLDRGGYGALTILPKGDDADRPRYADLIDPDNMSKEQRCLAEAVYFEARSEPLEGQAAVAQVVLNRVKSGLYPSSICGVVYQNRHRHLACQFTFACEGKALRIRDTESWERAKSVASAVLEGKTYLADVGGATHYHADYVKPYWARRLKKMDVIGRHIFYKLKPGQT</sequence>
<dbReference type="GO" id="GO:0016787">
    <property type="term" value="F:hydrolase activity"/>
    <property type="evidence" value="ECO:0007669"/>
    <property type="project" value="UniProtKB-KW"/>
</dbReference>
<evidence type="ECO:0000259" key="2">
    <source>
        <dbReference type="Pfam" id="PF07486"/>
    </source>
</evidence>
<dbReference type="EMBL" id="JACDXJ010000001">
    <property type="protein sequence ID" value="MBA1158276.1"/>
    <property type="molecule type" value="Genomic_DNA"/>
</dbReference>
<dbReference type="Pfam" id="PF07486">
    <property type="entry name" value="Hydrolase_2"/>
    <property type="match status" value="1"/>
</dbReference>
<protein>
    <submittedName>
        <fullName evidence="3">Cell wall hydrolase</fullName>
    </submittedName>
</protein>
<dbReference type="InterPro" id="IPR042047">
    <property type="entry name" value="SleB_dom1"/>
</dbReference>
<evidence type="ECO:0000256" key="1">
    <source>
        <dbReference type="SAM" id="MobiDB-lite"/>
    </source>
</evidence>
<proteinExistence type="predicted"/>
<reference evidence="3 4" key="1">
    <citation type="submission" date="2020-07" db="EMBL/GenBank/DDBJ databases">
        <title>Draft genome and description of Microvirga mediterraneensis Marseille-Q2068 sp. nov.</title>
        <authorList>
            <person name="Boxberger M."/>
        </authorList>
    </citation>
    <scope>NUCLEOTIDE SEQUENCE [LARGE SCALE GENOMIC DNA]</scope>
    <source>
        <strain evidence="3 4">Marseille-Q2068</strain>
    </source>
</reference>
<dbReference type="AlphaFoldDB" id="A0A838BUW8"/>
<name>A0A838BUW8_9HYPH</name>
<evidence type="ECO:0000313" key="3">
    <source>
        <dbReference type="EMBL" id="MBA1158276.1"/>
    </source>
</evidence>
<gene>
    <name evidence="3" type="ORF">H0S73_19405</name>
</gene>
<comment type="caution">
    <text evidence="3">The sequence shown here is derived from an EMBL/GenBank/DDBJ whole genome shotgun (WGS) entry which is preliminary data.</text>
</comment>
<dbReference type="Proteomes" id="UP000572984">
    <property type="component" value="Unassembled WGS sequence"/>
</dbReference>
<accession>A0A838BUW8</accession>